<dbReference type="PANTHER" id="PTHR47197:SF3">
    <property type="entry name" value="DIHYDRO-HEME D1 DEHYDROGENASE"/>
    <property type="match status" value="1"/>
</dbReference>
<evidence type="ECO:0008006" key="4">
    <source>
        <dbReference type="Google" id="ProtNLM"/>
    </source>
</evidence>
<feature type="chain" id="PRO_5011624933" description="Secreted protein" evidence="1">
    <location>
        <begin position="29"/>
        <end position="396"/>
    </location>
</feature>
<dbReference type="NCBIfam" id="NF038015">
    <property type="entry name" value="AztD"/>
    <property type="match status" value="1"/>
</dbReference>
<dbReference type="InterPro" id="IPR047697">
    <property type="entry name" value="AztD-like"/>
</dbReference>
<protein>
    <recommendedName>
        <fullName evidence="4">Secreted protein</fullName>
    </recommendedName>
</protein>
<organism evidence="2 3">
    <name type="scientific">Microbacterium azadirachtae</name>
    <dbReference type="NCBI Taxonomy" id="582680"/>
    <lineage>
        <taxon>Bacteria</taxon>
        <taxon>Bacillati</taxon>
        <taxon>Actinomycetota</taxon>
        <taxon>Actinomycetes</taxon>
        <taxon>Micrococcales</taxon>
        <taxon>Microbacteriaceae</taxon>
        <taxon>Microbacterium</taxon>
    </lineage>
</organism>
<gene>
    <name evidence="2" type="ORF">SAMN04488591_0821</name>
</gene>
<name>A0A1I6G779_9MICO</name>
<dbReference type="InterPro" id="IPR011044">
    <property type="entry name" value="Quino_amine_DH_bsu"/>
</dbReference>
<dbReference type="Gene3D" id="2.130.10.10">
    <property type="entry name" value="YVTN repeat-like/Quinoprotein amine dehydrogenase"/>
    <property type="match status" value="1"/>
</dbReference>
<dbReference type="AlphaFoldDB" id="A0A1I6G779"/>
<dbReference type="InterPro" id="IPR015943">
    <property type="entry name" value="WD40/YVTN_repeat-like_dom_sf"/>
</dbReference>
<accession>A0A1I6G779</accession>
<evidence type="ECO:0000313" key="3">
    <source>
        <dbReference type="Proteomes" id="UP000198877"/>
    </source>
</evidence>
<proteinExistence type="predicted"/>
<evidence type="ECO:0000313" key="2">
    <source>
        <dbReference type="EMBL" id="SFR37897.1"/>
    </source>
</evidence>
<keyword evidence="1" id="KW-0732">Signal</keyword>
<dbReference type="SUPFAM" id="SSF50969">
    <property type="entry name" value="YVTN repeat-like/Quinoprotein amine dehydrogenase"/>
    <property type="match status" value="1"/>
</dbReference>
<evidence type="ECO:0000256" key="1">
    <source>
        <dbReference type="SAM" id="SignalP"/>
    </source>
</evidence>
<dbReference type="EMBL" id="FOYR01000001">
    <property type="protein sequence ID" value="SFR37897.1"/>
    <property type="molecule type" value="Genomic_DNA"/>
</dbReference>
<sequence>MQRHTRRFTAAAVFAGIAVLATGCASTAAEGAAPSTEAMTTTERIAVTYPNGIAVLDGTTLETVKEFETEKFTRVNPFGDGHTIAVTTSRGFQLLDTEKPALTDLTIPATTAGHVVAHDGKTLLYDDGTGGTTILDTGAFSGGYASVPTGDRHQAVSAHHGVSIALKDGTLLTTVGDKTARTGAEALRAKDGDWEQTAVNAQCPGIHGEGTAQGDAAVFGCEDGALLYKDGAFTKFAAPAAYGRMGNAFVSPTSPIVVGDYKKDRDAEGYLLDAVTLIDTTASTYRVVDLPPAVQYTFRDVARGPGDFAYILATDGSIHVLDPSSGEITRSFPVVEPWQGPAEWQDPHPAIKIRGDIAYVTEPAANRVHVVDLASGKILTTARLKHTPNEIAIASD</sequence>
<dbReference type="PROSITE" id="PS51257">
    <property type="entry name" value="PROKAR_LIPOPROTEIN"/>
    <property type="match status" value="1"/>
</dbReference>
<reference evidence="3" key="1">
    <citation type="submission" date="2016-10" db="EMBL/GenBank/DDBJ databases">
        <authorList>
            <person name="Varghese N."/>
            <person name="Submissions S."/>
        </authorList>
    </citation>
    <scope>NUCLEOTIDE SEQUENCE [LARGE SCALE GENOMIC DNA]</scope>
    <source>
        <strain evidence="3">CL127</strain>
    </source>
</reference>
<dbReference type="RefSeq" id="WP_091477011.1">
    <property type="nucleotide sequence ID" value="NZ_FNGQ01000001.1"/>
</dbReference>
<dbReference type="PANTHER" id="PTHR47197">
    <property type="entry name" value="PROTEIN NIRF"/>
    <property type="match status" value="1"/>
</dbReference>
<dbReference type="InterPro" id="IPR051200">
    <property type="entry name" value="Host-pathogen_enzymatic-act"/>
</dbReference>
<feature type="signal peptide" evidence="1">
    <location>
        <begin position="1"/>
        <end position="28"/>
    </location>
</feature>
<dbReference type="Proteomes" id="UP000198877">
    <property type="component" value="Unassembled WGS sequence"/>
</dbReference>